<comment type="similarity">
    <text evidence="2">Belongs to the PRP18 family.</text>
</comment>
<evidence type="ECO:0000259" key="9">
    <source>
        <dbReference type="Pfam" id="PF02840"/>
    </source>
</evidence>
<dbReference type="InterPro" id="IPR004098">
    <property type="entry name" value="Prp18"/>
</dbReference>
<feature type="region of interest" description="Disordered" evidence="8">
    <location>
        <begin position="47"/>
        <end position="66"/>
    </location>
</feature>
<dbReference type="InterPro" id="IPR039979">
    <property type="entry name" value="PRPF18"/>
</dbReference>
<organism evidence="10 11">
    <name type="scientific">Saccharomyces kudriavzevii (strain ATCC MYA-4449 / AS 2.2408 / CBS 8840 / NBRC 1802 / NCYC 2889)</name>
    <name type="common">Yeast</name>
    <dbReference type="NCBI Taxonomy" id="226230"/>
    <lineage>
        <taxon>Eukaryota</taxon>
        <taxon>Fungi</taxon>
        <taxon>Dikarya</taxon>
        <taxon>Ascomycota</taxon>
        <taxon>Saccharomycotina</taxon>
        <taxon>Saccharomycetes</taxon>
        <taxon>Saccharomycetales</taxon>
        <taxon>Saccharomycetaceae</taxon>
        <taxon>Saccharomyces</taxon>
    </lineage>
</organism>
<evidence type="ECO:0000256" key="4">
    <source>
        <dbReference type="ARBA" id="ARBA00022664"/>
    </source>
</evidence>
<dbReference type="SUPFAM" id="SSF47938">
    <property type="entry name" value="Functional domain of the splicing factor Prp18"/>
    <property type="match status" value="1"/>
</dbReference>
<accession>A0AA35NSU3</accession>
<proteinExistence type="inferred from homology"/>
<dbReference type="FunFam" id="1.20.940.10:FF:000011">
    <property type="entry name" value="Pre-mRNA-splicing factor 18"/>
    <property type="match status" value="1"/>
</dbReference>
<dbReference type="GO" id="GO:0005682">
    <property type="term" value="C:U5 snRNP"/>
    <property type="evidence" value="ECO:0007669"/>
    <property type="project" value="TreeGrafter"/>
</dbReference>
<gene>
    <name evidence="10" type="primary">SKDI07G2600</name>
    <name evidence="10" type="ORF">SKDI_07G2600</name>
</gene>
<name>A0AA35NSU3_SACK1</name>
<evidence type="ECO:0000256" key="3">
    <source>
        <dbReference type="ARBA" id="ARBA00018242"/>
    </source>
</evidence>
<dbReference type="Pfam" id="PF02840">
    <property type="entry name" value="Prp18"/>
    <property type="match status" value="1"/>
</dbReference>
<evidence type="ECO:0000256" key="5">
    <source>
        <dbReference type="ARBA" id="ARBA00022728"/>
    </source>
</evidence>
<dbReference type="PANTHER" id="PTHR13007">
    <property type="entry name" value="PRE-MRNA SPLICING FACTOR-RELATED"/>
    <property type="match status" value="1"/>
</dbReference>
<dbReference type="EMBL" id="OX365902">
    <property type="protein sequence ID" value="CAI4062070.1"/>
    <property type="molecule type" value="Genomic_DNA"/>
</dbReference>
<sequence>MDLDLGSILKAEISKKQKELTYSKDSQPLSHKRSQVQECARIDEIPRQVEQGESVNGEVSSDDQSDEEFITTINKLGTRPERILETIAQDESTSTTIDPFQIGSTEDDFSLSMKCNLYIHEVLSHWKVSLEEYHPELFLDTKKALFPLLLQLRRGSLGSDLLISLASVLYHLQQPKQTNLAIQSYMKLSIGNVAWPIGVTSVGIHARSAHSKIQGGQSAANIMIDERTRLWITSIKRLITFEEWYSSHHASLA</sequence>
<dbReference type="AlphaFoldDB" id="A0AA35NSU3"/>
<protein>
    <recommendedName>
        <fullName evidence="3">Pre-mRNA-splicing factor 18</fullName>
    </recommendedName>
</protein>
<evidence type="ECO:0000313" key="10">
    <source>
        <dbReference type="EMBL" id="CAI4062070.1"/>
    </source>
</evidence>
<dbReference type="GO" id="GO:0071021">
    <property type="term" value="C:U2-type post-spliceosomal complex"/>
    <property type="evidence" value="ECO:0007669"/>
    <property type="project" value="TreeGrafter"/>
</dbReference>
<keyword evidence="6" id="KW-0508">mRNA splicing</keyword>
<keyword evidence="11" id="KW-1185">Reference proteome</keyword>
<keyword evidence="5" id="KW-0747">Spliceosome</keyword>
<evidence type="ECO:0000256" key="6">
    <source>
        <dbReference type="ARBA" id="ARBA00023187"/>
    </source>
</evidence>
<keyword evidence="4" id="KW-0507">mRNA processing</keyword>
<reference evidence="10" key="1">
    <citation type="submission" date="2022-10" db="EMBL/GenBank/DDBJ databases">
        <authorList>
            <person name="Byrne P K."/>
        </authorList>
    </citation>
    <scope>NUCLEOTIDE SEQUENCE</scope>
    <source>
        <strain evidence="10">IFO1802</strain>
    </source>
</reference>
<dbReference type="Proteomes" id="UP001162087">
    <property type="component" value="Chromosome 7"/>
</dbReference>
<dbReference type="PANTHER" id="PTHR13007:SF19">
    <property type="entry name" value="PRE-MRNA-SPLICING FACTOR 18"/>
    <property type="match status" value="1"/>
</dbReference>
<evidence type="ECO:0000256" key="2">
    <source>
        <dbReference type="ARBA" id="ARBA00008137"/>
    </source>
</evidence>
<dbReference type="GO" id="GO:0000350">
    <property type="term" value="P:generation of catalytic spliceosome for second transesterification step"/>
    <property type="evidence" value="ECO:0007669"/>
    <property type="project" value="TreeGrafter"/>
</dbReference>
<comment type="subcellular location">
    <subcellularLocation>
        <location evidence="1">Nucleus</location>
    </subcellularLocation>
</comment>
<evidence type="ECO:0000256" key="8">
    <source>
        <dbReference type="SAM" id="MobiDB-lite"/>
    </source>
</evidence>
<dbReference type="RefSeq" id="XP_056087782.1">
    <property type="nucleotide sequence ID" value="XM_056228018.1"/>
</dbReference>
<dbReference type="GO" id="GO:0046540">
    <property type="term" value="C:U4/U6 x U5 tri-snRNP complex"/>
    <property type="evidence" value="ECO:0007669"/>
    <property type="project" value="TreeGrafter"/>
</dbReference>
<dbReference type="Gene3D" id="1.20.940.10">
    <property type="entry name" value="Functional domain of the splicing factor Prp18"/>
    <property type="match status" value="1"/>
</dbReference>
<keyword evidence="7" id="KW-0539">Nucleus</keyword>
<evidence type="ECO:0000313" key="11">
    <source>
        <dbReference type="Proteomes" id="UP001162087"/>
    </source>
</evidence>
<feature type="domain" description="Prp18" evidence="9">
    <location>
        <begin position="134"/>
        <end position="245"/>
    </location>
</feature>
<dbReference type="GeneID" id="80924082"/>
<evidence type="ECO:0000256" key="1">
    <source>
        <dbReference type="ARBA" id="ARBA00004123"/>
    </source>
</evidence>
<evidence type="ECO:0000256" key="7">
    <source>
        <dbReference type="ARBA" id="ARBA00023242"/>
    </source>
</evidence>